<protein>
    <submittedName>
        <fullName evidence="1">Tetratricopeptide repeat protein</fullName>
    </submittedName>
</protein>
<gene>
    <name evidence="1" type="ORF">FGF66_12435</name>
</gene>
<organism evidence="1 2">
    <name type="scientific">Chlorobaculum thiosulfatiphilum</name>
    <name type="common">Chlorobium limicola f.sp. thiosulfatophilum</name>
    <dbReference type="NCBI Taxonomy" id="115852"/>
    <lineage>
        <taxon>Bacteria</taxon>
        <taxon>Pseudomonadati</taxon>
        <taxon>Chlorobiota</taxon>
        <taxon>Chlorobiia</taxon>
        <taxon>Chlorobiales</taxon>
        <taxon>Chlorobiaceae</taxon>
        <taxon>Chlorobaculum</taxon>
    </lineage>
</organism>
<feature type="non-terminal residue" evidence="1">
    <location>
        <position position="80"/>
    </location>
</feature>
<dbReference type="Proteomes" id="UP000308271">
    <property type="component" value="Unassembled WGS sequence"/>
</dbReference>
<name>A0A5C4RT42_CHLTI</name>
<keyword evidence="2" id="KW-1185">Reference proteome</keyword>
<sequence length="80" mass="8550">DQGDVLRDQGDLDGALNAFRESLAVSQRLAASDPSHAGWQRDLSVSQEKIGNVLRDQGDLDGALNAFRESLAVSQRLAAS</sequence>
<dbReference type="AlphaFoldDB" id="A0A5C4RT42"/>
<accession>A0A5C4RT42</accession>
<reference evidence="1 2" key="1">
    <citation type="submission" date="2019-05" db="EMBL/GenBank/DDBJ databases">
        <title>Draft Whole-Genome sequence of the green sulfur bacterium Chlorobaculum thiosulfatiphilum DSM 249.</title>
        <authorList>
            <person name="Meyer T.E."/>
            <person name="Kyndt J.A."/>
        </authorList>
    </citation>
    <scope>NUCLEOTIDE SEQUENCE [LARGE SCALE GENOMIC DNA]</scope>
    <source>
        <strain evidence="1 2">DSM 249</strain>
    </source>
</reference>
<dbReference type="Pfam" id="PF13374">
    <property type="entry name" value="TPR_10"/>
    <property type="match status" value="2"/>
</dbReference>
<dbReference type="InterPro" id="IPR011990">
    <property type="entry name" value="TPR-like_helical_dom_sf"/>
</dbReference>
<evidence type="ECO:0000313" key="1">
    <source>
        <dbReference type="EMBL" id="TNJ34041.1"/>
    </source>
</evidence>
<dbReference type="RefSeq" id="WP_139457968.1">
    <property type="nucleotide sequence ID" value="NZ_VDCH01000083.1"/>
</dbReference>
<dbReference type="EMBL" id="VDCH01000083">
    <property type="protein sequence ID" value="TNJ34041.1"/>
    <property type="molecule type" value="Genomic_DNA"/>
</dbReference>
<dbReference type="Gene3D" id="1.25.40.10">
    <property type="entry name" value="Tetratricopeptide repeat domain"/>
    <property type="match status" value="1"/>
</dbReference>
<proteinExistence type="predicted"/>
<dbReference type="OrthoDB" id="5321503at2"/>
<feature type="non-terminal residue" evidence="1">
    <location>
        <position position="1"/>
    </location>
</feature>
<dbReference type="SUPFAM" id="SSF48452">
    <property type="entry name" value="TPR-like"/>
    <property type="match status" value="1"/>
</dbReference>
<evidence type="ECO:0000313" key="2">
    <source>
        <dbReference type="Proteomes" id="UP000308271"/>
    </source>
</evidence>
<comment type="caution">
    <text evidence="1">The sequence shown here is derived from an EMBL/GenBank/DDBJ whole genome shotgun (WGS) entry which is preliminary data.</text>
</comment>